<keyword evidence="2" id="KW-0762">Sugar transport</keyword>
<dbReference type="InterPro" id="IPR051541">
    <property type="entry name" value="PTS_SugarTrans_NitroReg"/>
</dbReference>
<organism evidence="2 3">
    <name type="scientific">Meridianimarinicoccus marinus</name>
    <dbReference type="NCBI Taxonomy" id="3231483"/>
    <lineage>
        <taxon>Bacteria</taxon>
        <taxon>Pseudomonadati</taxon>
        <taxon>Pseudomonadota</taxon>
        <taxon>Alphaproteobacteria</taxon>
        <taxon>Rhodobacterales</taxon>
        <taxon>Paracoccaceae</taxon>
        <taxon>Meridianimarinicoccus</taxon>
    </lineage>
</organism>
<dbReference type="InterPro" id="IPR016152">
    <property type="entry name" value="PTrfase/Anion_transptr"/>
</dbReference>
<dbReference type="Gene3D" id="3.40.930.10">
    <property type="entry name" value="Mannitol-specific EII, Chain A"/>
    <property type="match status" value="1"/>
</dbReference>
<gene>
    <name evidence="2" type="ORF">AB0T83_15785</name>
</gene>
<reference evidence="2 3" key="1">
    <citation type="submission" date="2024-07" db="EMBL/GenBank/DDBJ databases">
        <authorList>
            <person name="Kang M."/>
        </authorList>
    </citation>
    <scope>NUCLEOTIDE SEQUENCE [LARGE SCALE GENOMIC DNA]</scope>
    <source>
        <strain evidence="2 3">DFM31</strain>
    </source>
</reference>
<dbReference type="PANTHER" id="PTHR47738">
    <property type="entry name" value="PTS SYSTEM FRUCTOSE-LIKE EIIA COMPONENT-RELATED"/>
    <property type="match status" value="1"/>
</dbReference>
<dbReference type="CDD" id="cd00211">
    <property type="entry name" value="PTS_IIA_fru"/>
    <property type="match status" value="1"/>
</dbReference>
<comment type="caution">
    <text evidence="2">The sequence shown here is derived from an EMBL/GenBank/DDBJ whole genome shotgun (WGS) entry which is preliminary data.</text>
</comment>
<name>A0ABV3L9M3_9RHOB</name>
<evidence type="ECO:0000259" key="1">
    <source>
        <dbReference type="PROSITE" id="PS51094"/>
    </source>
</evidence>
<dbReference type="PANTHER" id="PTHR47738:SF1">
    <property type="entry name" value="NITROGEN REGULATORY PROTEIN"/>
    <property type="match status" value="1"/>
</dbReference>
<dbReference type="InterPro" id="IPR002178">
    <property type="entry name" value="PTS_EIIA_type-2_dom"/>
</dbReference>
<dbReference type="RefSeq" id="WP_366194189.1">
    <property type="nucleotide sequence ID" value="NZ_JBFBVU010000024.1"/>
</dbReference>
<keyword evidence="2" id="KW-0813">Transport</keyword>
<dbReference type="EMBL" id="JBFBVU010000024">
    <property type="protein sequence ID" value="MEV8468236.1"/>
    <property type="molecule type" value="Genomic_DNA"/>
</dbReference>
<evidence type="ECO:0000313" key="3">
    <source>
        <dbReference type="Proteomes" id="UP001553161"/>
    </source>
</evidence>
<dbReference type="SUPFAM" id="SSF55804">
    <property type="entry name" value="Phoshotransferase/anion transport protein"/>
    <property type="match status" value="1"/>
</dbReference>
<proteinExistence type="predicted"/>
<protein>
    <submittedName>
        <fullName evidence="2">PTS sugar transporter subunit IIA</fullName>
    </submittedName>
</protein>
<dbReference type="Proteomes" id="UP001553161">
    <property type="component" value="Unassembled WGS sequence"/>
</dbReference>
<accession>A0ABV3L9M3</accession>
<sequence length="154" mass="16257">MTLGSLLNPEAVKVVAGMSSKKKLLRDLSDLSASVYGLCPDDAVDALLDRESIGPTGVGGGIALPHARMDGLDKVVGAFMKLERPLPFDSVDHQPVDLVFALFAPENSGVQHLKALAVVSRALRNPKIQAQLRANDDPSILYTILAGAEESKAA</sequence>
<keyword evidence="3" id="KW-1185">Reference proteome</keyword>
<dbReference type="Pfam" id="PF00359">
    <property type="entry name" value="PTS_EIIA_2"/>
    <property type="match status" value="1"/>
</dbReference>
<dbReference type="PROSITE" id="PS51094">
    <property type="entry name" value="PTS_EIIA_TYPE_2"/>
    <property type="match status" value="1"/>
</dbReference>
<evidence type="ECO:0000313" key="2">
    <source>
        <dbReference type="EMBL" id="MEV8468236.1"/>
    </source>
</evidence>
<dbReference type="PROSITE" id="PS00372">
    <property type="entry name" value="PTS_EIIA_TYPE_2_HIS"/>
    <property type="match status" value="1"/>
</dbReference>
<feature type="domain" description="PTS EIIA type-2" evidence="1">
    <location>
        <begin position="5"/>
        <end position="148"/>
    </location>
</feature>